<dbReference type="AlphaFoldDB" id="A0AAJ2B9T2"/>
<evidence type="ECO:0000313" key="2">
    <source>
        <dbReference type="Proteomes" id="UP001255601"/>
    </source>
</evidence>
<sequence length="155" mass="16547">MFFTTSGSTLEIGTARNDWIARLASAADFASEVWTPVAGVNSLGRIAGEWGTEDFIAGNPDNPDDPRIPTSIKTARPLLTMQINAAVLGGDPGQSLMIAAESTVDPFAFRLILPSGQTRSFIALVVAADHIFDEANAVVCWSFSLKPQSNIHRGE</sequence>
<comment type="caution">
    <text evidence="1">The sequence shown here is derived from an EMBL/GenBank/DDBJ whole genome shotgun (WGS) entry which is preliminary data.</text>
</comment>
<accession>A0AAJ2B9T2</accession>
<name>A0AAJ2B9T2_9HYPH</name>
<evidence type="ECO:0000313" key="1">
    <source>
        <dbReference type="EMBL" id="MDR6101017.1"/>
    </source>
</evidence>
<proteinExistence type="predicted"/>
<reference evidence="1" key="1">
    <citation type="submission" date="2023-08" db="EMBL/GenBank/DDBJ databases">
        <title>Functional and genomic diversity of the sorghum phyllosphere microbiome.</title>
        <authorList>
            <person name="Shade A."/>
        </authorList>
    </citation>
    <scope>NUCLEOTIDE SEQUENCE</scope>
    <source>
        <strain evidence="1">SORGH_AS_0974</strain>
    </source>
</reference>
<dbReference type="Proteomes" id="UP001255601">
    <property type="component" value="Unassembled WGS sequence"/>
</dbReference>
<gene>
    <name evidence="1" type="ORF">QE369_001195</name>
</gene>
<dbReference type="EMBL" id="JAVIZC010000001">
    <property type="protein sequence ID" value="MDR6101017.1"/>
    <property type="molecule type" value="Genomic_DNA"/>
</dbReference>
<organism evidence="1 2">
    <name type="scientific">Agrobacterium larrymoorei</name>
    <dbReference type="NCBI Taxonomy" id="160699"/>
    <lineage>
        <taxon>Bacteria</taxon>
        <taxon>Pseudomonadati</taxon>
        <taxon>Pseudomonadota</taxon>
        <taxon>Alphaproteobacteria</taxon>
        <taxon>Hyphomicrobiales</taxon>
        <taxon>Rhizobiaceae</taxon>
        <taxon>Rhizobium/Agrobacterium group</taxon>
        <taxon>Agrobacterium</taxon>
    </lineage>
</organism>
<protein>
    <submittedName>
        <fullName evidence="1">Uncharacterized protein</fullName>
    </submittedName>
</protein>
<dbReference type="RefSeq" id="WP_309769964.1">
    <property type="nucleotide sequence ID" value="NZ_JAVIZC010000001.1"/>
</dbReference>